<gene>
    <name evidence="2" type="ORF">GGQ01_002288</name>
</gene>
<sequence>MSDKNASQNEQAAGDDLSGRKEVRPIHLCPEDAAELERVVSARGGYKNVLHLLRDFLFRSLLPRIEEGRYFPGRLLTETAGRRSAEERPAGGSSRSQVQIGLESWAPVAAAASKVRRDLRRLEERRAWEGGAGPLPFYRVGMAEVVRAAAREIGTWSRGGPPELLSQEEAASWLGPGLSPTGNSSTESSSTRSSSTGNPGDDEGLGEKSSSEKPNSQKPKSEKPKRPSEASGERAQSRGAQSRGARSREATYQVLAKLPGRDRGGKPVQFYVTEEAKTRLKAKGARLHQTASDLLRRGTRLLVGWAERAPAEAYRHISEESELYQGPREGSGSGLQVYVSAETKRRVEEAKARLKRKPGYGAEADQTGILQAAARLALEAEDQKMRPPLPGATGARSTGAGPTEAGPDR</sequence>
<protein>
    <submittedName>
        <fullName evidence="2">Uncharacterized protein</fullName>
    </submittedName>
</protein>
<feature type="compositionally biased region" description="Basic and acidic residues" evidence="1">
    <location>
        <begin position="219"/>
        <end position="236"/>
    </location>
</feature>
<evidence type="ECO:0000313" key="3">
    <source>
        <dbReference type="Proteomes" id="UP001155040"/>
    </source>
</evidence>
<feature type="region of interest" description="Disordered" evidence="1">
    <location>
        <begin position="173"/>
        <end position="266"/>
    </location>
</feature>
<feature type="compositionally biased region" description="Polar residues" evidence="1">
    <location>
        <begin position="1"/>
        <end position="11"/>
    </location>
</feature>
<reference evidence="2" key="1">
    <citation type="submission" date="2022-08" db="EMBL/GenBank/DDBJ databases">
        <title>Genomic Encyclopedia of Type Strains, Phase V (KMG-V): Genome sequencing to study the core and pangenomes of soil and plant-associated prokaryotes.</title>
        <authorList>
            <person name="Whitman W."/>
        </authorList>
    </citation>
    <scope>NUCLEOTIDE SEQUENCE</scope>
    <source>
        <strain evidence="2">SP3012</strain>
    </source>
</reference>
<feature type="compositionally biased region" description="Low complexity" evidence="1">
    <location>
        <begin position="179"/>
        <end position="196"/>
    </location>
</feature>
<dbReference type="EMBL" id="JANUBF010000015">
    <property type="protein sequence ID" value="MCS4037208.1"/>
    <property type="molecule type" value="Genomic_DNA"/>
</dbReference>
<dbReference type="AlphaFoldDB" id="A0A9X2UMG3"/>
<name>A0A9X2UMG3_9BACT</name>
<proteinExistence type="predicted"/>
<organism evidence="2 3">
    <name type="scientific">Salinibacter ruber</name>
    <dbReference type="NCBI Taxonomy" id="146919"/>
    <lineage>
        <taxon>Bacteria</taxon>
        <taxon>Pseudomonadati</taxon>
        <taxon>Rhodothermota</taxon>
        <taxon>Rhodothermia</taxon>
        <taxon>Rhodothermales</taxon>
        <taxon>Salinibacteraceae</taxon>
        <taxon>Salinibacter</taxon>
    </lineage>
</organism>
<evidence type="ECO:0000256" key="1">
    <source>
        <dbReference type="SAM" id="MobiDB-lite"/>
    </source>
</evidence>
<evidence type="ECO:0000313" key="2">
    <source>
        <dbReference type="EMBL" id="MCS4037208.1"/>
    </source>
</evidence>
<dbReference type="RefSeq" id="WP_259090968.1">
    <property type="nucleotide sequence ID" value="NZ_JANTZY010000033.1"/>
</dbReference>
<comment type="caution">
    <text evidence="2">The sequence shown here is derived from an EMBL/GenBank/DDBJ whole genome shotgun (WGS) entry which is preliminary data.</text>
</comment>
<dbReference type="Proteomes" id="UP001155040">
    <property type="component" value="Unassembled WGS sequence"/>
</dbReference>
<feature type="region of interest" description="Disordered" evidence="1">
    <location>
        <begin position="1"/>
        <end position="24"/>
    </location>
</feature>
<feature type="region of interest" description="Disordered" evidence="1">
    <location>
        <begin position="380"/>
        <end position="409"/>
    </location>
</feature>
<accession>A0A9X2UMG3</accession>